<proteinExistence type="predicted"/>
<name>A0A0T9ECB7_MYCTX</name>
<evidence type="ECO:0000313" key="3">
    <source>
        <dbReference type="Proteomes" id="UP000048600"/>
    </source>
</evidence>
<dbReference type="AlphaFoldDB" id="A0A0T9ECB7"/>
<accession>A0A0T9ECB7</accession>
<evidence type="ECO:0000256" key="1">
    <source>
        <dbReference type="SAM" id="MobiDB-lite"/>
    </source>
</evidence>
<evidence type="ECO:0000313" key="2">
    <source>
        <dbReference type="EMBL" id="COV99810.1"/>
    </source>
</evidence>
<protein>
    <submittedName>
        <fullName evidence="2">Uncharacterized protein</fullName>
    </submittedName>
</protein>
<sequence>MRVVPTNFGAADRRHRRDQRGHRDHVASLQHRTPAGGRAVGVAAQLGQHATTLDQLARENGQLGQVVDGRAVADVGGGLVEGGQRRGGVQVHHRYRPRQQHRIGSRGRARGEPDQLRRVQRRRSQRRQQQNGGCGFARMYAGDQVSGRRERVWPRGAQRLTRALHQQIGVLRPQPHPAGVGPEAVQNQHAVLLSCRRSGRHVSRFSCVDCGAATSTDRSGWSSWIGAATRELVGGVQKGRDIQKGCLT</sequence>
<feature type="compositionally biased region" description="Basic residues" evidence="1">
    <location>
        <begin position="91"/>
        <end position="108"/>
    </location>
</feature>
<reference evidence="2 3" key="1">
    <citation type="submission" date="2015-03" db="EMBL/GenBank/DDBJ databases">
        <authorList>
            <consortium name="Pathogen Informatics"/>
        </authorList>
    </citation>
    <scope>NUCLEOTIDE SEQUENCE [LARGE SCALE GENOMIC DNA]</scope>
    <source>
        <strain evidence="2 3">P00601463</strain>
    </source>
</reference>
<feature type="compositionally biased region" description="Basic residues" evidence="1">
    <location>
        <begin position="13"/>
        <end position="23"/>
    </location>
</feature>
<gene>
    <name evidence="2" type="ORF">ERS007741_01157</name>
</gene>
<organism evidence="2 3">
    <name type="scientific">Mycobacterium tuberculosis</name>
    <dbReference type="NCBI Taxonomy" id="1773"/>
    <lineage>
        <taxon>Bacteria</taxon>
        <taxon>Bacillati</taxon>
        <taxon>Actinomycetota</taxon>
        <taxon>Actinomycetes</taxon>
        <taxon>Mycobacteriales</taxon>
        <taxon>Mycobacteriaceae</taxon>
        <taxon>Mycobacterium</taxon>
        <taxon>Mycobacterium tuberculosis complex</taxon>
    </lineage>
</organism>
<feature type="region of interest" description="Disordered" evidence="1">
    <location>
        <begin position="81"/>
        <end position="137"/>
    </location>
</feature>
<feature type="region of interest" description="Disordered" evidence="1">
    <location>
        <begin position="1"/>
        <end position="36"/>
    </location>
</feature>
<dbReference type="Proteomes" id="UP000048600">
    <property type="component" value="Unassembled WGS sequence"/>
</dbReference>
<dbReference type="EMBL" id="CHKL01000091">
    <property type="protein sequence ID" value="COV99810.1"/>
    <property type="molecule type" value="Genomic_DNA"/>
</dbReference>